<organism evidence="2 3">
    <name type="scientific">Brassica carinata</name>
    <name type="common">Ethiopian mustard</name>
    <name type="synonym">Abyssinian cabbage</name>
    <dbReference type="NCBI Taxonomy" id="52824"/>
    <lineage>
        <taxon>Eukaryota</taxon>
        <taxon>Viridiplantae</taxon>
        <taxon>Streptophyta</taxon>
        <taxon>Embryophyta</taxon>
        <taxon>Tracheophyta</taxon>
        <taxon>Spermatophyta</taxon>
        <taxon>Magnoliopsida</taxon>
        <taxon>eudicotyledons</taxon>
        <taxon>Gunneridae</taxon>
        <taxon>Pentapetalae</taxon>
        <taxon>rosids</taxon>
        <taxon>malvids</taxon>
        <taxon>Brassicales</taxon>
        <taxon>Brassicaceae</taxon>
        <taxon>Brassiceae</taxon>
        <taxon>Brassica</taxon>
    </lineage>
</organism>
<protein>
    <submittedName>
        <fullName evidence="2">Uncharacterized protein</fullName>
    </submittedName>
</protein>
<sequence>MNRIEYKKKYFLFLRDRRRRILKRITRNAGGRDMTPSPTSEAVEDEQLISSSTMEKVAATKNYIKNHYNKRLV</sequence>
<proteinExistence type="predicted"/>
<feature type="region of interest" description="Disordered" evidence="1">
    <location>
        <begin position="27"/>
        <end position="47"/>
    </location>
</feature>
<dbReference type="OrthoDB" id="10441007at2759"/>
<evidence type="ECO:0000313" key="2">
    <source>
        <dbReference type="EMBL" id="KAG2326900.1"/>
    </source>
</evidence>
<evidence type="ECO:0000256" key="1">
    <source>
        <dbReference type="SAM" id="MobiDB-lite"/>
    </source>
</evidence>
<gene>
    <name evidence="2" type="ORF">Bca52824_009628</name>
</gene>
<dbReference type="AlphaFoldDB" id="A0A8X7WD04"/>
<accession>A0A8X7WD04</accession>
<name>A0A8X7WD04_BRACI</name>
<dbReference type="Proteomes" id="UP000886595">
    <property type="component" value="Unassembled WGS sequence"/>
</dbReference>
<dbReference type="EMBL" id="JAAMPC010000002">
    <property type="protein sequence ID" value="KAG2326900.1"/>
    <property type="molecule type" value="Genomic_DNA"/>
</dbReference>
<evidence type="ECO:0000313" key="3">
    <source>
        <dbReference type="Proteomes" id="UP000886595"/>
    </source>
</evidence>
<reference evidence="2 3" key="1">
    <citation type="submission" date="2020-02" db="EMBL/GenBank/DDBJ databases">
        <authorList>
            <person name="Ma Q."/>
            <person name="Huang Y."/>
            <person name="Song X."/>
            <person name="Pei D."/>
        </authorList>
    </citation>
    <scope>NUCLEOTIDE SEQUENCE [LARGE SCALE GENOMIC DNA]</scope>
    <source>
        <strain evidence="2">Sxm20200214</strain>
        <tissue evidence="2">Leaf</tissue>
    </source>
</reference>
<keyword evidence="3" id="KW-1185">Reference proteome</keyword>
<comment type="caution">
    <text evidence="2">The sequence shown here is derived from an EMBL/GenBank/DDBJ whole genome shotgun (WGS) entry which is preliminary data.</text>
</comment>